<dbReference type="CDD" id="cd02440">
    <property type="entry name" value="AdoMet_MTases"/>
    <property type="match status" value="1"/>
</dbReference>
<dbReference type="Gene3D" id="3.40.50.150">
    <property type="entry name" value="Vaccinia Virus protein VP39"/>
    <property type="match status" value="1"/>
</dbReference>
<sequence length="1150" mass="133815">MSDQNNIAKGQIVKDVKDVKDISINKTSRFRVRAGEYSKIEHPRYQNLSILNLAGFHDRLISLVEEISYIFTEKVNIKMSFLTHGGFTAIKCASFFKKMYVHYTQDHESTIPYNINYYKIDNIQRQMLPDEWININFDQPGRNIIIAPQSDLSFPRCHKYPLTNVGTTHTPHPNLYLYVADLINDEFVEHFRLEINAEKQLTYDNLLHLCVMVKDGGGQFENMLTNNISICDRWTILDTGSTDQTIATIHNTLVGKRRGQLFEEPFINFRDSRNRCLDLAGTRCKFIIMLDDTYIVRGDLREFLQIVRGDQFSDSFSLYVMSDDTKYGSNRIIKSASGLRYMYRIHEVISDKNNINVVIPEDDVYILDARFDYMEERTMKRKQMDLKLLFEEVEEDPSNPRTYYYLAQTYSLLKEYDKAFHYFMKRASYTNSGFIQERIDSVFEAARLSNFQLKKPWEECLALYENCYKIDESRPESLYFIGIHYYLEGNVEKAYPYFKKGFEVGFPVHCQYSLKPTLSYHFLPKFLTKICYHMEDYQTGEAASELYLKHNKPTDDSYPEIMAWHLIFKKLNEVKIPKNSKITIPEKPIICFVADGGFAPWSGSNIITSGVGGSETYIIEMARYLQRDGRFQVIVFCNCPSTENFEGVEYRHLREYTAFINETYVHTCIISRFTEYLPLTFKGHSENVYLVLHDLSPSGVVIPLDNKLKKVFCLTEWHVQYFLSHFPTLKDLTVPFYYGIAPSNASNASNDSNNKNKYQFIYSSFPNRGLLPLLQMWPSILRIQPIASLHIYADVNGKWANENSPEQMVEIRRLLGVYGNTHNITYHGWVDKKTLANAWNESGIWFYPCIFMETFCLTALEAARSKTLVVTNNLAALQNTVGDRGLVIPIEKVEDVMTAEWQKRALDKMTPYLTGETDENNLITRNYEWSLNRSWENRATDMLDTYILTQPYQYKGLYNWASDVPVGHKQIFMAMIEKFNERLREKPRVLEVGVYTGMSLIEIMRQIPGSIGTAIDSWKKYNETRIMESIDELKVEDSFRHNISKAGLTDRVTVYKGDSSIVLMDLVTKNTSKFDFIYIDGSHLALDCYLDMTLAFQLLEKGGMMVIDDYVYNLGKPLESPYEGVNRFLDKYDGQYQIISKSYRVFLVKI</sequence>
<organism evidence="1">
    <name type="scientific">viral metagenome</name>
    <dbReference type="NCBI Taxonomy" id="1070528"/>
    <lineage>
        <taxon>unclassified sequences</taxon>
        <taxon>metagenomes</taxon>
        <taxon>organismal metagenomes</taxon>
    </lineage>
</organism>
<name>A0A6C0KHH0_9ZZZZ</name>
<evidence type="ECO:0008006" key="2">
    <source>
        <dbReference type="Google" id="ProtNLM"/>
    </source>
</evidence>
<accession>A0A6C0KHH0</accession>
<dbReference type="SUPFAM" id="SSF53335">
    <property type="entry name" value="S-adenosyl-L-methionine-dependent methyltransferases"/>
    <property type="match status" value="1"/>
</dbReference>
<dbReference type="Pfam" id="PF13578">
    <property type="entry name" value="Methyltransf_24"/>
    <property type="match status" value="1"/>
</dbReference>
<dbReference type="Gene3D" id="3.40.50.2000">
    <property type="entry name" value="Glycogen Phosphorylase B"/>
    <property type="match status" value="1"/>
</dbReference>
<dbReference type="CDD" id="cd03801">
    <property type="entry name" value="GT4_PimA-like"/>
    <property type="match status" value="1"/>
</dbReference>
<protein>
    <recommendedName>
        <fullName evidence="2">Glycosyltransferase 2-like domain-containing protein</fullName>
    </recommendedName>
</protein>
<dbReference type="SUPFAM" id="SSF53756">
    <property type="entry name" value="UDP-Glycosyltransferase/glycogen phosphorylase"/>
    <property type="match status" value="1"/>
</dbReference>
<evidence type="ECO:0000313" key="1">
    <source>
        <dbReference type="EMBL" id="QHU15778.1"/>
    </source>
</evidence>
<dbReference type="AlphaFoldDB" id="A0A6C0KHH0"/>
<dbReference type="Pfam" id="PF13692">
    <property type="entry name" value="Glyco_trans_1_4"/>
    <property type="match status" value="1"/>
</dbReference>
<dbReference type="SUPFAM" id="SSF81901">
    <property type="entry name" value="HCP-like"/>
    <property type="match status" value="1"/>
</dbReference>
<reference evidence="1" key="1">
    <citation type="journal article" date="2020" name="Nature">
        <title>Giant virus diversity and host interactions through global metagenomics.</title>
        <authorList>
            <person name="Schulz F."/>
            <person name="Roux S."/>
            <person name="Paez-Espino D."/>
            <person name="Jungbluth S."/>
            <person name="Walsh D.A."/>
            <person name="Denef V.J."/>
            <person name="McMahon K.D."/>
            <person name="Konstantinidis K.T."/>
            <person name="Eloe-Fadrosh E.A."/>
            <person name="Kyrpides N.C."/>
            <person name="Woyke T."/>
        </authorList>
    </citation>
    <scope>NUCLEOTIDE SEQUENCE</scope>
    <source>
        <strain evidence="1">GVMAG-S-3300010158-109</strain>
    </source>
</reference>
<dbReference type="EMBL" id="MN740868">
    <property type="protein sequence ID" value="QHU15778.1"/>
    <property type="molecule type" value="Genomic_DNA"/>
</dbReference>
<dbReference type="InterPro" id="IPR011990">
    <property type="entry name" value="TPR-like_helical_dom_sf"/>
</dbReference>
<dbReference type="InterPro" id="IPR029063">
    <property type="entry name" value="SAM-dependent_MTases_sf"/>
</dbReference>
<dbReference type="Gene3D" id="1.25.40.10">
    <property type="entry name" value="Tetratricopeptide repeat domain"/>
    <property type="match status" value="1"/>
</dbReference>
<proteinExistence type="predicted"/>